<evidence type="ECO:0000313" key="14">
    <source>
        <dbReference type="EMBL" id="HIX56589.1"/>
    </source>
</evidence>
<dbReference type="InterPro" id="IPR029045">
    <property type="entry name" value="ClpP/crotonase-like_dom_sf"/>
</dbReference>
<dbReference type="InterPro" id="IPR002142">
    <property type="entry name" value="Peptidase_S49"/>
</dbReference>
<evidence type="ECO:0000256" key="3">
    <source>
        <dbReference type="ARBA" id="ARBA00022475"/>
    </source>
</evidence>
<keyword evidence="5 11" id="KW-0812">Transmembrane</keyword>
<dbReference type="AlphaFoldDB" id="A0A9D2B144"/>
<dbReference type="GO" id="GO:0004252">
    <property type="term" value="F:serine-type endopeptidase activity"/>
    <property type="evidence" value="ECO:0007669"/>
    <property type="project" value="InterPro"/>
</dbReference>
<dbReference type="InterPro" id="IPR013703">
    <property type="entry name" value="Peptidase_S49_N_proteobac"/>
</dbReference>
<protein>
    <submittedName>
        <fullName evidence="14">Protease SohB</fullName>
        <ecNumber evidence="14">3.4.21.-</ecNumber>
    </submittedName>
</protein>
<dbReference type="Gene3D" id="3.90.226.10">
    <property type="entry name" value="2-enoyl-CoA Hydratase, Chain A, domain 1"/>
    <property type="match status" value="1"/>
</dbReference>
<feature type="domain" description="Peptidase S49 N-terminal proteobacteria" evidence="13">
    <location>
        <begin position="86"/>
        <end position="198"/>
    </location>
</feature>
<feature type="region of interest" description="Disordered" evidence="10">
    <location>
        <begin position="97"/>
        <end position="118"/>
    </location>
</feature>
<feature type="transmembrane region" description="Helical" evidence="11">
    <location>
        <begin position="12"/>
        <end position="34"/>
    </location>
</feature>
<dbReference type="PANTHER" id="PTHR42987">
    <property type="entry name" value="PEPTIDASE S49"/>
    <property type="match status" value="1"/>
</dbReference>
<evidence type="ECO:0000259" key="12">
    <source>
        <dbReference type="Pfam" id="PF01343"/>
    </source>
</evidence>
<keyword evidence="7" id="KW-0720">Serine protease</keyword>
<evidence type="ECO:0000313" key="15">
    <source>
        <dbReference type="Proteomes" id="UP000886829"/>
    </source>
</evidence>
<feature type="domain" description="Peptidase S49" evidence="12">
    <location>
        <begin position="202"/>
        <end position="342"/>
    </location>
</feature>
<dbReference type="Gene3D" id="6.20.330.10">
    <property type="match status" value="1"/>
</dbReference>
<reference evidence="14" key="2">
    <citation type="submission" date="2021-04" db="EMBL/GenBank/DDBJ databases">
        <authorList>
            <person name="Gilroy R."/>
        </authorList>
    </citation>
    <scope>NUCLEOTIDE SEQUENCE</scope>
    <source>
        <strain evidence="14">USASDec5-558</strain>
    </source>
</reference>
<evidence type="ECO:0000256" key="11">
    <source>
        <dbReference type="SAM" id="Phobius"/>
    </source>
</evidence>
<reference evidence="14" key="1">
    <citation type="journal article" date="2021" name="PeerJ">
        <title>Extensive microbial diversity within the chicken gut microbiome revealed by metagenomics and culture.</title>
        <authorList>
            <person name="Gilroy R."/>
            <person name="Ravi A."/>
            <person name="Getino M."/>
            <person name="Pursley I."/>
            <person name="Horton D.L."/>
            <person name="Alikhan N.F."/>
            <person name="Baker D."/>
            <person name="Gharbi K."/>
            <person name="Hall N."/>
            <person name="Watson M."/>
            <person name="Adriaenssens E.M."/>
            <person name="Foster-Nyarko E."/>
            <person name="Jarju S."/>
            <person name="Secka A."/>
            <person name="Antonio M."/>
            <person name="Oren A."/>
            <person name="Chaudhuri R.R."/>
            <person name="La Ragione R."/>
            <person name="Hildebrand F."/>
            <person name="Pallen M.J."/>
        </authorList>
    </citation>
    <scope>NUCLEOTIDE SEQUENCE</scope>
    <source>
        <strain evidence="14">USASDec5-558</strain>
    </source>
</reference>
<evidence type="ECO:0000256" key="8">
    <source>
        <dbReference type="ARBA" id="ARBA00022989"/>
    </source>
</evidence>
<dbReference type="InterPro" id="IPR047272">
    <property type="entry name" value="S49_SppA_C"/>
</dbReference>
<gene>
    <name evidence="14" type="primary">sohB</name>
    <name evidence="14" type="ORF">H9850_03845</name>
</gene>
<organism evidence="14 15">
    <name type="scientific">Candidatus Anaerobiospirillum pullistercoris</name>
    <dbReference type="NCBI Taxonomy" id="2838452"/>
    <lineage>
        <taxon>Bacteria</taxon>
        <taxon>Pseudomonadati</taxon>
        <taxon>Pseudomonadota</taxon>
        <taxon>Gammaproteobacteria</taxon>
        <taxon>Aeromonadales</taxon>
        <taxon>Succinivibrionaceae</taxon>
        <taxon>Anaerobiospirillum</taxon>
    </lineage>
</organism>
<comment type="caution">
    <text evidence="14">The sequence shown here is derived from an EMBL/GenBank/DDBJ whole genome shotgun (WGS) entry which is preliminary data.</text>
</comment>
<accession>A0A9D2B144</accession>
<dbReference type="SUPFAM" id="SSF52096">
    <property type="entry name" value="ClpP/crotonase"/>
    <property type="match status" value="1"/>
</dbReference>
<evidence type="ECO:0000259" key="13">
    <source>
        <dbReference type="Pfam" id="PF08496"/>
    </source>
</evidence>
<dbReference type="GO" id="GO:0006508">
    <property type="term" value="P:proteolysis"/>
    <property type="evidence" value="ECO:0007669"/>
    <property type="project" value="UniProtKB-KW"/>
</dbReference>
<evidence type="ECO:0000256" key="6">
    <source>
        <dbReference type="ARBA" id="ARBA00022801"/>
    </source>
</evidence>
<name>A0A9D2B144_9GAMM</name>
<comment type="subcellular location">
    <subcellularLocation>
        <location evidence="1">Cell membrane</location>
    </subcellularLocation>
</comment>
<sequence>MLEFLLDVLGFGLKLILLVVLLVLPVIILISVAVKNKKSSGDKATALPQENLAFVDLKTQEQQCQKLMAKQLKKANPEQLLVKKELAAGLLPEQAKAKEAEQKKKKSKQGRKEQLQKKREERQRFVAELQQKREAGEFCPRNLFVVDFKGSTKGSEFRQLRLQIDAILSVATDQDEVVINLNSPGGLVNSYGLCASQLQRLRDRNIFVTVTVDEVAASGGYLMACVANKIVAAPFSYIGSIGVIAGIPNFRRVLNRFDVDYEQVTAGKYKRTLSVFGENTPEGREKFKQELEAVHQRFKSQVQRYRPQLDMDKVATGEHWLAADALELGLVDEIATSDEYIHQRLQVTENSALKLKWKKQEKKKNLLKLLPFFSRLLARDSANASDDDSVVSGNAVLGAGAVTAAVAAASAAASASLAADESESDDLSLLQDAQEQLQTLEQNSFMHLR</sequence>
<keyword evidence="8 11" id="KW-1133">Transmembrane helix</keyword>
<evidence type="ECO:0000256" key="4">
    <source>
        <dbReference type="ARBA" id="ARBA00022670"/>
    </source>
</evidence>
<dbReference type="NCBIfam" id="NF008745">
    <property type="entry name" value="PRK11778.1"/>
    <property type="match status" value="1"/>
</dbReference>
<dbReference type="EMBL" id="DXEV01000077">
    <property type="protein sequence ID" value="HIX56589.1"/>
    <property type="molecule type" value="Genomic_DNA"/>
</dbReference>
<dbReference type="CDD" id="cd07023">
    <property type="entry name" value="S49_Sppa_N_C"/>
    <property type="match status" value="1"/>
</dbReference>
<comment type="similarity">
    <text evidence="2">Belongs to the peptidase S49 family.</text>
</comment>
<dbReference type="PANTHER" id="PTHR42987:SF4">
    <property type="entry name" value="PROTEASE SOHB-RELATED"/>
    <property type="match status" value="1"/>
</dbReference>
<dbReference type="Pfam" id="PF01343">
    <property type="entry name" value="Peptidase_S49"/>
    <property type="match status" value="1"/>
</dbReference>
<dbReference type="Proteomes" id="UP000886829">
    <property type="component" value="Unassembled WGS sequence"/>
</dbReference>
<evidence type="ECO:0000256" key="5">
    <source>
        <dbReference type="ARBA" id="ARBA00022692"/>
    </source>
</evidence>
<dbReference type="EC" id="3.4.21.-" evidence="14"/>
<dbReference type="Pfam" id="PF08496">
    <property type="entry name" value="Peptidase_S49_N"/>
    <property type="match status" value="1"/>
</dbReference>
<keyword evidence="3" id="KW-1003">Cell membrane</keyword>
<evidence type="ECO:0000256" key="2">
    <source>
        <dbReference type="ARBA" id="ARBA00008683"/>
    </source>
</evidence>
<keyword evidence="6 14" id="KW-0378">Hydrolase</keyword>
<evidence type="ECO:0000256" key="7">
    <source>
        <dbReference type="ARBA" id="ARBA00022825"/>
    </source>
</evidence>
<dbReference type="GO" id="GO:0005886">
    <property type="term" value="C:plasma membrane"/>
    <property type="evidence" value="ECO:0007669"/>
    <property type="project" value="UniProtKB-SubCell"/>
</dbReference>
<proteinExistence type="inferred from homology"/>
<evidence type="ECO:0000256" key="9">
    <source>
        <dbReference type="ARBA" id="ARBA00023136"/>
    </source>
</evidence>
<evidence type="ECO:0000256" key="10">
    <source>
        <dbReference type="SAM" id="MobiDB-lite"/>
    </source>
</evidence>
<keyword evidence="4 14" id="KW-0645">Protease</keyword>
<evidence type="ECO:0000256" key="1">
    <source>
        <dbReference type="ARBA" id="ARBA00004236"/>
    </source>
</evidence>
<keyword evidence="9 11" id="KW-0472">Membrane</keyword>